<dbReference type="InParanoid" id="A0A2J6TGR7"/>
<accession>A0A2J6TGR7</accession>
<dbReference type="AlphaFoldDB" id="A0A2J6TGR7"/>
<reference evidence="1 2" key="1">
    <citation type="submission" date="2016-04" db="EMBL/GenBank/DDBJ databases">
        <title>A degradative enzymes factory behind the ericoid mycorrhizal symbiosis.</title>
        <authorList>
            <consortium name="DOE Joint Genome Institute"/>
            <person name="Martino E."/>
            <person name="Morin E."/>
            <person name="Grelet G."/>
            <person name="Kuo A."/>
            <person name="Kohler A."/>
            <person name="Daghino S."/>
            <person name="Barry K."/>
            <person name="Choi C."/>
            <person name="Cichocki N."/>
            <person name="Clum A."/>
            <person name="Copeland A."/>
            <person name="Hainaut M."/>
            <person name="Haridas S."/>
            <person name="Labutti K."/>
            <person name="Lindquist E."/>
            <person name="Lipzen A."/>
            <person name="Khouja H.-R."/>
            <person name="Murat C."/>
            <person name="Ohm R."/>
            <person name="Olson A."/>
            <person name="Spatafora J."/>
            <person name="Veneault-Fourrey C."/>
            <person name="Henrissat B."/>
            <person name="Grigoriev I."/>
            <person name="Martin F."/>
            <person name="Perotto S."/>
        </authorList>
    </citation>
    <scope>NUCLEOTIDE SEQUENCE [LARGE SCALE GENOMIC DNA]</scope>
    <source>
        <strain evidence="1 2">E</strain>
    </source>
</reference>
<dbReference type="EMBL" id="KZ613783">
    <property type="protein sequence ID" value="PMD62232.1"/>
    <property type="molecule type" value="Genomic_DNA"/>
</dbReference>
<gene>
    <name evidence="1" type="ORF">K444DRAFT_337671</name>
</gene>
<sequence length="268" mass="30436">MDPEPEIPPAPNDTTEVRFSLEFIDELERKRNPESHLRTVVRSNARKASFSRRRPLTAVNTRSTQLSPLRTLRTVVEFNKEVNVASFSGISGNATAPRENFFFSMPIREDGIRGLSSVSESSHGPYNPDTKYSPSQRLEFSGDFLRQLQISPKTILGAGRIDPFNSYPIDSAEMQPYMHGLVDYHAFICDSGMPKDPDTGAYIHIKWLQLCMENQMAFKSMLLAAEMSLRGHQGLTPWEVTKFPGSYRYKLTARTQVRSCYSPNLRLH</sequence>
<evidence type="ECO:0000313" key="2">
    <source>
        <dbReference type="Proteomes" id="UP000235371"/>
    </source>
</evidence>
<dbReference type="GeneID" id="36580082"/>
<name>A0A2J6TGR7_9HELO</name>
<dbReference type="OrthoDB" id="3539999at2759"/>
<organism evidence="1 2">
    <name type="scientific">Hyaloscypha bicolor E</name>
    <dbReference type="NCBI Taxonomy" id="1095630"/>
    <lineage>
        <taxon>Eukaryota</taxon>
        <taxon>Fungi</taxon>
        <taxon>Dikarya</taxon>
        <taxon>Ascomycota</taxon>
        <taxon>Pezizomycotina</taxon>
        <taxon>Leotiomycetes</taxon>
        <taxon>Helotiales</taxon>
        <taxon>Hyaloscyphaceae</taxon>
        <taxon>Hyaloscypha</taxon>
        <taxon>Hyaloscypha bicolor</taxon>
    </lineage>
</organism>
<evidence type="ECO:0000313" key="1">
    <source>
        <dbReference type="EMBL" id="PMD62232.1"/>
    </source>
</evidence>
<keyword evidence="2" id="KW-1185">Reference proteome</keyword>
<proteinExistence type="predicted"/>
<dbReference type="Proteomes" id="UP000235371">
    <property type="component" value="Unassembled WGS sequence"/>
</dbReference>
<protein>
    <submittedName>
        <fullName evidence="1">Uncharacterized protein</fullName>
    </submittedName>
</protein>
<dbReference type="RefSeq" id="XP_024739136.1">
    <property type="nucleotide sequence ID" value="XM_024872000.1"/>
</dbReference>